<dbReference type="Pfam" id="PF13581">
    <property type="entry name" value="HATPase_c_2"/>
    <property type="match status" value="1"/>
</dbReference>
<dbReference type="EMBL" id="FNST01000001">
    <property type="protein sequence ID" value="SEB31543.1"/>
    <property type="molecule type" value="Genomic_DNA"/>
</dbReference>
<evidence type="ECO:0000256" key="1">
    <source>
        <dbReference type="ARBA" id="ARBA00022527"/>
    </source>
</evidence>
<dbReference type="InterPro" id="IPR036890">
    <property type="entry name" value="HATPase_C_sf"/>
</dbReference>
<name>A0A1H4IC85_STRMJ</name>
<organism evidence="3 4">
    <name type="scientific">Streptomyces melanosporofaciens</name>
    <dbReference type="NCBI Taxonomy" id="67327"/>
    <lineage>
        <taxon>Bacteria</taxon>
        <taxon>Bacillati</taxon>
        <taxon>Actinomycetota</taxon>
        <taxon>Actinomycetes</taxon>
        <taxon>Kitasatosporales</taxon>
        <taxon>Streptomycetaceae</taxon>
        <taxon>Streptomyces</taxon>
        <taxon>Streptomyces violaceusniger group</taxon>
    </lineage>
</organism>
<dbReference type="GO" id="GO:0004674">
    <property type="term" value="F:protein serine/threonine kinase activity"/>
    <property type="evidence" value="ECO:0007669"/>
    <property type="project" value="UniProtKB-KW"/>
</dbReference>
<reference evidence="4" key="1">
    <citation type="submission" date="2016-10" db="EMBL/GenBank/DDBJ databases">
        <authorList>
            <person name="Varghese N."/>
            <person name="Submissions S."/>
        </authorList>
    </citation>
    <scope>NUCLEOTIDE SEQUENCE [LARGE SCALE GENOMIC DNA]</scope>
    <source>
        <strain evidence="4">DSM 40318</strain>
    </source>
</reference>
<dbReference type="CDD" id="cd16936">
    <property type="entry name" value="HATPase_RsbW-like"/>
    <property type="match status" value="1"/>
</dbReference>
<proteinExistence type="predicted"/>
<accession>A0A1H4IC85</accession>
<evidence type="ECO:0000313" key="3">
    <source>
        <dbReference type="EMBL" id="SEB31543.1"/>
    </source>
</evidence>
<sequence>MKTTSVRPFGAAHCTVAAGEPAALSHVLDRDGMRMSFPISPRRGHDHIPVEDARRVPAMRHLAKAGLDNCGLADMADDVELVVSELITNAIRHSHGTQITMTLRLVSKVLRITVRDDTCRRPRIQRPGDEAENGRGLFLVRQIAEQHRGSWGISPDGTITWCALPIRRR</sequence>
<dbReference type="InterPro" id="IPR003594">
    <property type="entry name" value="HATPase_dom"/>
</dbReference>
<gene>
    <name evidence="3" type="ORF">SAMN04490356_0457</name>
</gene>
<dbReference type="PANTHER" id="PTHR35526:SF3">
    <property type="entry name" value="ANTI-SIGMA-F FACTOR RSBW"/>
    <property type="match status" value="1"/>
</dbReference>
<dbReference type="Gene3D" id="3.30.565.10">
    <property type="entry name" value="Histidine kinase-like ATPase, C-terminal domain"/>
    <property type="match status" value="1"/>
</dbReference>
<dbReference type="RefSeq" id="WP_244320572.1">
    <property type="nucleotide sequence ID" value="NZ_FNST01000001.1"/>
</dbReference>
<dbReference type="AlphaFoldDB" id="A0A1H4IC85"/>
<dbReference type="InterPro" id="IPR050267">
    <property type="entry name" value="Anti-sigma-factor_SerPK"/>
</dbReference>
<keyword evidence="3" id="KW-0418">Kinase</keyword>
<dbReference type="SUPFAM" id="SSF55874">
    <property type="entry name" value="ATPase domain of HSP90 chaperone/DNA topoisomerase II/histidine kinase"/>
    <property type="match status" value="1"/>
</dbReference>
<feature type="domain" description="Histidine kinase/HSP90-like ATPase" evidence="2">
    <location>
        <begin position="74"/>
        <end position="168"/>
    </location>
</feature>
<dbReference type="SMART" id="SM00387">
    <property type="entry name" value="HATPase_c"/>
    <property type="match status" value="1"/>
</dbReference>
<protein>
    <submittedName>
        <fullName evidence="3">Histidine kinase-like ATPase domain-containing protein</fullName>
    </submittedName>
</protein>
<keyword evidence="3" id="KW-0808">Transferase</keyword>
<keyword evidence="4" id="KW-1185">Reference proteome</keyword>
<dbReference type="Proteomes" id="UP000198609">
    <property type="component" value="Unassembled WGS sequence"/>
</dbReference>
<keyword evidence="1" id="KW-0723">Serine/threonine-protein kinase</keyword>
<dbReference type="PANTHER" id="PTHR35526">
    <property type="entry name" value="ANTI-SIGMA-F FACTOR RSBW-RELATED"/>
    <property type="match status" value="1"/>
</dbReference>
<evidence type="ECO:0000313" key="4">
    <source>
        <dbReference type="Proteomes" id="UP000198609"/>
    </source>
</evidence>
<evidence type="ECO:0000259" key="2">
    <source>
        <dbReference type="SMART" id="SM00387"/>
    </source>
</evidence>